<name>A0A372MGE2_9SPIR</name>
<reference evidence="1 2" key="2">
    <citation type="submission" date="2018-09" db="EMBL/GenBank/DDBJ databases">
        <title>Genome of Sphaerochaeta halotolerans strain 4-11.</title>
        <authorList>
            <person name="Nazina T.N."/>
            <person name="Sokolova D.S."/>
        </authorList>
    </citation>
    <scope>NUCLEOTIDE SEQUENCE [LARGE SCALE GENOMIC DNA]</scope>
    <source>
        <strain evidence="1 2">4-11</strain>
    </source>
</reference>
<comment type="caution">
    <text evidence="1">The sequence shown here is derived from an EMBL/GenBank/DDBJ whole genome shotgun (WGS) entry which is preliminary data.</text>
</comment>
<sequence>MKRKFITVFAALILLPAFLFAVPVVVTWEWLLEDPLVTTFRYQVDGEKEDNWTVVDSSVTSYTERGLDGTVDHTLYLQQSYDGEHFSGSAASVAEAMFPPEEEVPVVASEPAPATEEIVAEEPAPVAEEVVAEEPAPVAEEVVAEEPAPVAEEVVAEEPAPVAEEVVAEEPVAAAEEVAVVAEEPAAETPLLVAEEPVEEKKKAESRSRTTLTLGGTFNFQDPALNIYHKYNLQAELGVHMENLLTFNDSLGLGVDLGLAYSPYLYSSYGWTNTAEDVLAFDFSTALSNFDQAGTISIAPMLNISMGKTDFDIGIGGFLTWGPDLATTSGDAFLYGAFAKAALEYHFNKTFSLGASAKYGLILSEGTSSMPQFAEGTVYMGFSF</sequence>
<evidence type="ECO:0000313" key="2">
    <source>
        <dbReference type="Proteomes" id="UP000264002"/>
    </source>
</evidence>
<protein>
    <submittedName>
        <fullName evidence="1">Uncharacterized protein</fullName>
    </submittedName>
</protein>
<keyword evidence="2" id="KW-1185">Reference proteome</keyword>
<reference evidence="2" key="1">
    <citation type="submission" date="2018-08" db="EMBL/GenBank/DDBJ databases">
        <authorList>
            <person name="Grouzdev D.S."/>
            <person name="Krutkina M.S."/>
        </authorList>
    </citation>
    <scope>NUCLEOTIDE SEQUENCE [LARGE SCALE GENOMIC DNA]</scope>
    <source>
        <strain evidence="2">4-11</strain>
    </source>
</reference>
<dbReference type="RefSeq" id="WP_117330519.1">
    <property type="nucleotide sequence ID" value="NZ_QUWK01000007.1"/>
</dbReference>
<gene>
    <name evidence="1" type="ORF">DYP60_08210</name>
</gene>
<dbReference type="AlphaFoldDB" id="A0A372MGE2"/>
<proteinExistence type="predicted"/>
<accession>A0A372MGE2</accession>
<dbReference type="Proteomes" id="UP000264002">
    <property type="component" value="Unassembled WGS sequence"/>
</dbReference>
<evidence type="ECO:0000313" key="1">
    <source>
        <dbReference type="EMBL" id="RFU94822.1"/>
    </source>
</evidence>
<dbReference type="EMBL" id="QUWK01000007">
    <property type="protein sequence ID" value="RFU94822.1"/>
    <property type="molecule type" value="Genomic_DNA"/>
</dbReference>
<organism evidence="1 2">
    <name type="scientific">Sphaerochaeta halotolerans</name>
    <dbReference type="NCBI Taxonomy" id="2293840"/>
    <lineage>
        <taxon>Bacteria</taxon>
        <taxon>Pseudomonadati</taxon>
        <taxon>Spirochaetota</taxon>
        <taxon>Spirochaetia</taxon>
        <taxon>Spirochaetales</taxon>
        <taxon>Sphaerochaetaceae</taxon>
        <taxon>Sphaerochaeta</taxon>
    </lineage>
</organism>